<dbReference type="Proteomes" id="UP000824120">
    <property type="component" value="Chromosome 4"/>
</dbReference>
<dbReference type="InterPro" id="IPR036691">
    <property type="entry name" value="Endo/exonu/phosph_ase_sf"/>
</dbReference>
<evidence type="ECO:0000313" key="1">
    <source>
        <dbReference type="EMBL" id="KAG5609581.1"/>
    </source>
</evidence>
<dbReference type="PANTHER" id="PTHR33710:SF71">
    <property type="entry name" value="ENDONUCLEASE_EXONUCLEASE_PHOSPHATASE DOMAIN-CONTAINING PROTEIN"/>
    <property type="match status" value="1"/>
</dbReference>
<dbReference type="SUPFAM" id="SSF56219">
    <property type="entry name" value="DNase I-like"/>
    <property type="match status" value="1"/>
</dbReference>
<evidence type="ECO:0000313" key="2">
    <source>
        <dbReference type="Proteomes" id="UP000824120"/>
    </source>
</evidence>
<protein>
    <submittedName>
        <fullName evidence="1">Uncharacterized protein</fullName>
    </submittedName>
</protein>
<dbReference type="PANTHER" id="PTHR33710">
    <property type="entry name" value="BNAC02G09200D PROTEIN"/>
    <property type="match status" value="1"/>
</dbReference>
<dbReference type="AlphaFoldDB" id="A0A9J5ZB38"/>
<reference evidence="1 2" key="1">
    <citation type="submission" date="2020-09" db="EMBL/GenBank/DDBJ databases">
        <title>De no assembly of potato wild relative species, Solanum commersonii.</title>
        <authorList>
            <person name="Cho K."/>
        </authorList>
    </citation>
    <scope>NUCLEOTIDE SEQUENCE [LARGE SCALE GENOMIC DNA]</scope>
    <source>
        <strain evidence="1">LZ3.2</strain>
        <tissue evidence="1">Leaf</tissue>
    </source>
</reference>
<proteinExistence type="predicted"/>
<comment type="caution">
    <text evidence="1">The sequence shown here is derived from an EMBL/GenBank/DDBJ whole genome shotgun (WGS) entry which is preliminary data.</text>
</comment>
<dbReference type="OrthoDB" id="1001388at2759"/>
<sequence>MEGPRRACRDFNTIRHMVERRNCSRITNIMRGFSEWINDMGLHDSHFNRRKFTWFRGINHYSVARLDKFLFSNDWEEDFKDIRQRILHRDNYNHASISIDCGNWNHKKSYFRFENWRLGMDGFKAQIAKEQAQVWSRTNFRELVKNKNSLLNELIELDQIQDTRQLNEDTMMIRAEELAKNEEAN</sequence>
<dbReference type="Gene3D" id="3.60.10.10">
    <property type="entry name" value="Endonuclease/exonuclease/phosphatase"/>
    <property type="match status" value="1"/>
</dbReference>
<organism evidence="1 2">
    <name type="scientific">Solanum commersonii</name>
    <name type="common">Commerson's wild potato</name>
    <name type="synonym">Commerson's nightshade</name>
    <dbReference type="NCBI Taxonomy" id="4109"/>
    <lineage>
        <taxon>Eukaryota</taxon>
        <taxon>Viridiplantae</taxon>
        <taxon>Streptophyta</taxon>
        <taxon>Embryophyta</taxon>
        <taxon>Tracheophyta</taxon>
        <taxon>Spermatophyta</taxon>
        <taxon>Magnoliopsida</taxon>
        <taxon>eudicotyledons</taxon>
        <taxon>Gunneridae</taxon>
        <taxon>Pentapetalae</taxon>
        <taxon>asterids</taxon>
        <taxon>lamiids</taxon>
        <taxon>Solanales</taxon>
        <taxon>Solanaceae</taxon>
        <taxon>Solanoideae</taxon>
        <taxon>Solaneae</taxon>
        <taxon>Solanum</taxon>
    </lineage>
</organism>
<name>A0A9J5ZB38_SOLCO</name>
<gene>
    <name evidence="1" type="ORF">H5410_020862</name>
</gene>
<accession>A0A9J5ZB38</accession>
<keyword evidence="2" id="KW-1185">Reference proteome</keyword>
<dbReference type="EMBL" id="JACXVP010000004">
    <property type="protein sequence ID" value="KAG5609581.1"/>
    <property type="molecule type" value="Genomic_DNA"/>
</dbReference>